<feature type="region of interest" description="Disordered" evidence="1">
    <location>
        <begin position="1"/>
        <end position="97"/>
    </location>
</feature>
<dbReference type="InterPro" id="IPR041078">
    <property type="entry name" value="Plavaka"/>
</dbReference>
<keyword evidence="3" id="KW-1185">Reference proteome</keyword>
<feature type="compositionally biased region" description="Low complexity" evidence="1">
    <location>
        <begin position="686"/>
        <end position="709"/>
    </location>
</feature>
<feature type="region of interest" description="Disordered" evidence="1">
    <location>
        <begin position="733"/>
        <end position="753"/>
    </location>
</feature>
<feature type="region of interest" description="Disordered" evidence="1">
    <location>
        <begin position="794"/>
        <end position="816"/>
    </location>
</feature>
<dbReference type="Pfam" id="PF18759">
    <property type="entry name" value="Plavaka"/>
    <property type="match status" value="1"/>
</dbReference>
<dbReference type="PANTHER" id="PTHR48125">
    <property type="entry name" value="LP07818P1"/>
    <property type="match status" value="1"/>
</dbReference>
<feature type="compositionally biased region" description="Basic and acidic residues" evidence="1">
    <location>
        <begin position="839"/>
        <end position="849"/>
    </location>
</feature>
<proteinExistence type="predicted"/>
<evidence type="ECO:0000313" key="3">
    <source>
        <dbReference type="Proteomes" id="UP000815677"/>
    </source>
</evidence>
<feature type="region of interest" description="Disordered" evidence="1">
    <location>
        <begin position="837"/>
        <end position="871"/>
    </location>
</feature>
<dbReference type="EMBL" id="DF848761">
    <property type="protein sequence ID" value="GAT54741.1"/>
    <property type="molecule type" value="Genomic_DNA"/>
</dbReference>
<sequence>MIAQAAAPPPPPPPLLVETPAAPTPPPPLSPPLPPSDLRRPSGRLNRTVRRPAKFKDAAPPRPPRLRRGVVPPASEPVLTPAPAPPVPEQPPAPPSWVNTEPNQFGLYKVYPRRPTHDPDLSITLDNMYEAAHWVNGGPDDVPLPPEPWYYPFPNASVAHLMKHHIEEEHPGTSGALDRLIAILQPDSEAESDGVNLHELPFPWTTKKYLDDLDKKGIEPLGVADNWLRGSVVLKLPCVGVHQTEAEAPEFTVNDILYRPLLDSIREVLQGPLFKQFHTTPFSLRFDPYFDSPDVDLDNAQPSLNEYGLPPLPEHHEDVFGELYTSAAMLEAYNRIPQPPPPQLPSDPVESIIVGIMEWSDATHLAQFGSADLWPGYTFFGNHPKDFRGKPSSQAGFHQVYFVHLPDSVRDAYREHYDRDMKKNVFTYLKRDLMHRIWELLLSGTHNDMVRRQTIRVDDHSRRNATENARKAIFEAGNAVEGGAIDTKFKLKELSWVPIRNAFSKLNTDKTPFNFYTMFVPDLLHEVELGVGKAVILHLIRLLNAFGNTGVFDQRFRQIETFGRGTIRSFHNVSAMRYAAARDFEDIIQVTIECTSKHVAYALQCILPVVEGLFPRHQKLVDLLCFELALWHGYAKLRMHTTRSVKLFRVATTDLLSSIRRFGRETKDVPTVETDQEEATRKRQEAAAAATKANQSSQSVTPVPSTDVAVAPPPSADVAVAAPSFTDIAVAPPPSMDIESASKPAAKPNRGKAPKFFSMNNYKLHAIGDYPDTVVRVGTMDSISTQNRRSYYKARQNKIKGSSGATPAAFSVDQGRKRRLRAALRPKPQQTYRAYVPPEQHHYISDSKRSPVHLSQFDDEPDSDSDGNGPVLERMDLCERLQDPALKDFVLKLKSHLRRVLLGLADDGQLFTDQQLGEVIIKNDMLYAHATMQVNYTTYDVRREQDLLNPRTRRFFIVHADDHLDPHRFWYGEIIGVYHTYVALAVGAAGPRAAPHFQRVQVLWVRWFQRDKSHRCGLELKRFPRVRYMPHTSADAFGFLDPQDVVRGAHLIPAFQHGRTDEYLPFKSIARRKSAGDEDWTFYYANMVVDRDMLMRYHDNVIGHRSGTPKPAPQHDTSQLDSQSDPSAMDTDPQEPPNTESAPDAEHIDDAGDGEEDDDWRGQSWEYNDHEVEQEQREYGEELHGTDALLDALDLAI</sequence>
<feature type="compositionally biased region" description="Basic and acidic residues" evidence="1">
    <location>
        <begin position="1167"/>
        <end position="1183"/>
    </location>
</feature>
<evidence type="ECO:0000313" key="2">
    <source>
        <dbReference type="EMBL" id="GAT54741.1"/>
    </source>
</evidence>
<accession>A0ABQ0LUI0</accession>
<feature type="compositionally biased region" description="Pro residues" evidence="1">
    <location>
        <begin position="22"/>
        <end position="35"/>
    </location>
</feature>
<dbReference type="PANTHER" id="PTHR48125:SF12">
    <property type="entry name" value="AT HOOK TRANSCRIPTION FACTOR FAMILY-RELATED"/>
    <property type="match status" value="1"/>
</dbReference>
<feature type="compositionally biased region" description="Pro residues" evidence="1">
    <location>
        <begin position="80"/>
        <end position="95"/>
    </location>
</feature>
<protein>
    <submittedName>
        <fullName evidence="2">Uncharacterized protein</fullName>
    </submittedName>
</protein>
<gene>
    <name evidence="2" type="ORF">MCHLO_11570</name>
</gene>
<dbReference type="Proteomes" id="UP000815677">
    <property type="component" value="Unassembled WGS sequence"/>
</dbReference>
<feature type="compositionally biased region" description="Polar residues" evidence="1">
    <location>
        <begin position="1115"/>
        <end position="1126"/>
    </location>
</feature>
<name>A0ABQ0LUI0_MYCCL</name>
<feature type="region of interest" description="Disordered" evidence="1">
    <location>
        <begin position="667"/>
        <end position="709"/>
    </location>
</feature>
<reference evidence="2" key="1">
    <citation type="submission" date="2014-09" db="EMBL/GenBank/DDBJ databases">
        <title>Genome sequence of the luminous mushroom Mycena chlorophos for searching fungal bioluminescence genes.</title>
        <authorList>
            <person name="Tanaka Y."/>
            <person name="Kasuga D."/>
            <person name="Oba Y."/>
            <person name="Hase S."/>
            <person name="Sato K."/>
            <person name="Oba Y."/>
            <person name="Sakakibara Y."/>
        </authorList>
    </citation>
    <scope>NUCLEOTIDE SEQUENCE</scope>
</reference>
<organism evidence="2 3">
    <name type="scientific">Mycena chlorophos</name>
    <name type="common">Agaric fungus</name>
    <name type="synonym">Agaricus chlorophos</name>
    <dbReference type="NCBI Taxonomy" id="658473"/>
    <lineage>
        <taxon>Eukaryota</taxon>
        <taxon>Fungi</taxon>
        <taxon>Dikarya</taxon>
        <taxon>Basidiomycota</taxon>
        <taxon>Agaricomycotina</taxon>
        <taxon>Agaricomycetes</taxon>
        <taxon>Agaricomycetidae</taxon>
        <taxon>Agaricales</taxon>
        <taxon>Marasmiineae</taxon>
        <taxon>Mycenaceae</taxon>
        <taxon>Mycena</taxon>
    </lineage>
</organism>
<evidence type="ECO:0000256" key="1">
    <source>
        <dbReference type="SAM" id="MobiDB-lite"/>
    </source>
</evidence>
<feature type="region of interest" description="Disordered" evidence="1">
    <location>
        <begin position="1102"/>
        <end position="1183"/>
    </location>
</feature>